<accession>A0A5J5LZQ9</accession>
<dbReference type="Proteomes" id="UP000325636">
    <property type="component" value="Unassembled WGS sequence"/>
</dbReference>
<comment type="caution">
    <text evidence="1">The sequence shown here is derived from an EMBL/GenBank/DDBJ whole genome shotgun (WGS) entry which is preliminary data.</text>
</comment>
<name>A0A5J5LZQ9_MICAE</name>
<proteinExistence type="predicted"/>
<reference evidence="2" key="1">
    <citation type="submission" date="2019-04" db="EMBL/GenBank/DDBJ databases">
        <title>Microviridin 1777: A Toxic Chymotrypsin Inhibitor Discovered by a Metabologenomic Approach.</title>
        <authorList>
            <person name="Sieber S."/>
            <person name="Grendelmeier S.M."/>
            <person name="Harris L.A."/>
            <person name="Mitchell D.A."/>
            <person name="Gademann K."/>
        </authorList>
    </citation>
    <scope>NUCLEOTIDE SEQUENCE [LARGE SCALE GENOMIC DNA]</scope>
    <source>
        <strain evidence="2">EAWAG127a</strain>
    </source>
</reference>
<dbReference type="EMBL" id="SRLN01000012">
    <property type="protein sequence ID" value="KAB0243264.1"/>
    <property type="molecule type" value="Genomic_DNA"/>
</dbReference>
<evidence type="ECO:0000313" key="1">
    <source>
        <dbReference type="EMBL" id="KAB0243264.1"/>
    </source>
</evidence>
<sequence length="61" mass="7104">MIRHENLIKKDIRLFLSIVVDLEGTNQLNLLPDQDLVDLCPPSKPDLVTKNRNSHPFIRRN</sequence>
<protein>
    <submittedName>
        <fullName evidence="1">Uncharacterized protein</fullName>
    </submittedName>
</protein>
<dbReference type="RefSeq" id="WP_150978541.1">
    <property type="nucleotide sequence ID" value="NZ_SRLN01000012.1"/>
</dbReference>
<evidence type="ECO:0000313" key="2">
    <source>
        <dbReference type="Proteomes" id="UP000325636"/>
    </source>
</evidence>
<gene>
    <name evidence="1" type="ORF">EZJ55_08490</name>
</gene>
<organism evidence="1 2">
    <name type="scientific">Microcystis aeruginosa EAWAG127a</name>
    <dbReference type="NCBI Taxonomy" id="2529855"/>
    <lineage>
        <taxon>Bacteria</taxon>
        <taxon>Bacillati</taxon>
        <taxon>Cyanobacteriota</taxon>
        <taxon>Cyanophyceae</taxon>
        <taxon>Oscillatoriophycideae</taxon>
        <taxon>Chroococcales</taxon>
        <taxon>Microcystaceae</taxon>
        <taxon>Microcystis</taxon>
    </lineage>
</organism>
<dbReference type="AlphaFoldDB" id="A0A5J5LZQ9"/>